<dbReference type="Proteomes" id="UP000032336">
    <property type="component" value="Unassembled WGS sequence"/>
</dbReference>
<name>A0A0D8FUF9_9ACTN</name>
<dbReference type="SUPFAM" id="SSF51905">
    <property type="entry name" value="FAD/NAD(P)-binding domain"/>
    <property type="match status" value="1"/>
</dbReference>
<dbReference type="AlphaFoldDB" id="A0A0D8FUF9"/>
<dbReference type="GeneID" id="78373412"/>
<dbReference type="GO" id="GO:0016628">
    <property type="term" value="F:oxidoreductase activity, acting on the CH-CH group of donors, NAD or NADP as acceptor"/>
    <property type="evidence" value="ECO:0007669"/>
    <property type="project" value="InterPro"/>
</dbReference>
<dbReference type="InterPro" id="IPR036188">
    <property type="entry name" value="FAD/NAD-bd_sf"/>
</dbReference>
<dbReference type="Pfam" id="PF01494">
    <property type="entry name" value="FAD_binding_3"/>
    <property type="match status" value="1"/>
</dbReference>
<dbReference type="PANTHER" id="PTHR42685:SF22">
    <property type="entry name" value="CONDITIONED MEDIUM FACTOR RECEPTOR 1"/>
    <property type="match status" value="1"/>
</dbReference>
<dbReference type="eggNOG" id="COG0644">
    <property type="taxonomic scope" value="Bacteria"/>
</dbReference>
<dbReference type="InterPro" id="IPR011777">
    <property type="entry name" value="Geranylgeranyl_Rdtase_fam"/>
</dbReference>
<dbReference type="NCBIfam" id="TIGR02032">
    <property type="entry name" value="GG-red-SF"/>
    <property type="match status" value="1"/>
</dbReference>
<dbReference type="InterPro" id="IPR050407">
    <property type="entry name" value="Geranylgeranyl_reductase"/>
</dbReference>
<gene>
    <name evidence="2" type="ORF">FEAC_23660</name>
</gene>
<dbReference type="RefSeq" id="WP_052566272.1">
    <property type="nucleotide sequence ID" value="NZ_JQKF01000029.1"/>
</dbReference>
<dbReference type="InterPro" id="IPR002938">
    <property type="entry name" value="FAD-bd"/>
</dbReference>
<reference evidence="2 3" key="1">
    <citation type="submission" date="2015-01" db="EMBL/GenBank/DDBJ databases">
        <title>Draft genome of the acidophilic iron oxidizer Ferrimicrobium acidiphilum strain T23.</title>
        <authorList>
            <person name="Poehlein A."/>
            <person name="Eisen S."/>
            <person name="Schloemann M."/>
            <person name="Johnson B.D."/>
            <person name="Daniel R."/>
            <person name="Muehling M."/>
        </authorList>
    </citation>
    <scope>NUCLEOTIDE SEQUENCE [LARGE SCALE GENOMIC DNA]</scope>
    <source>
        <strain evidence="2 3">T23</strain>
    </source>
</reference>
<dbReference type="Gene3D" id="3.50.50.60">
    <property type="entry name" value="FAD/NAD(P)-binding domain"/>
    <property type="match status" value="1"/>
</dbReference>
<proteinExistence type="predicted"/>
<dbReference type="EC" id="1.-.-.-" evidence="2"/>
<dbReference type="GO" id="GO:0071949">
    <property type="term" value="F:FAD binding"/>
    <property type="evidence" value="ECO:0007669"/>
    <property type="project" value="InterPro"/>
</dbReference>
<dbReference type="EMBL" id="JXUW01000026">
    <property type="protein sequence ID" value="KJE75887.1"/>
    <property type="molecule type" value="Genomic_DNA"/>
</dbReference>
<keyword evidence="3" id="KW-1185">Reference proteome</keyword>
<dbReference type="PANTHER" id="PTHR42685">
    <property type="entry name" value="GERANYLGERANYL DIPHOSPHATE REDUCTASE"/>
    <property type="match status" value="1"/>
</dbReference>
<feature type="domain" description="FAD-binding" evidence="1">
    <location>
        <begin position="3"/>
        <end position="293"/>
    </location>
</feature>
<dbReference type="STRING" id="1121877.FEAC_23660"/>
<comment type="caution">
    <text evidence="2">The sequence shown here is derived from an EMBL/GenBank/DDBJ whole genome shotgun (WGS) entry which is preliminary data.</text>
</comment>
<keyword evidence="2" id="KW-0560">Oxidoreductase</keyword>
<accession>A0A0D8FUF9</accession>
<evidence type="ECO:0000313" key="3">
    <source>
        <dbReference type="Proteomes" id="UP000032336"/>
    </source>
</evidence>
<organism evidence="2 3">
    <name type="scientific">Ferrimicrobium acidiphilum DSM 19497</name>
    <dbReference type="NCBI Taxonomy" id="1121877"/>
    <lineage>
        <taxon>Bacteria</taxon>
        <taxon>Bacillati</taxon>
        <taxon>Actinomycetota</taxon>
        <taxon>Acidimicrobiia</taxon>
        <taxon>Acidimicrobiales</taxon>
        <taxon>Acidimicrobiaceae</taxon>
        <taxon>Ferrimicrobium</taxon>
    </lineage>
</organism>
<evidence type="ECO:0000313" key="2">
    <source>
        <dbReference type="EMBL" id="KJE75887.1"/>
    </source>
</evidence>
<evidence type="ECO:0000259" key="1">
    <source>
        <dbReference type="Pfam" id="PF01494"/>
    </source>
</evidence>
<dbReference type="PRINTS" id="PR00420">
    <property type="entry name" value="RNGMNOXGNASE"/>
</dbReference>
<protein>
    <submittedName>
        <fullName evidence="2">Putative oxidoreductasec</fullName>
        <ecNumber evidence="2">1.-.-.-</ecNumber>
    </submittedName>
</protein>
<sequence>MRILVAGAGPAGSLVSILLARDGHDVVLADRAQFPRDKACGDVIGPLALAVLERVGVDLGADRHHIGSMWLGFEGREMLMPARPGLGHRGFGLTIPRRDFDDLLYRQALSEGAVARNGVVSGVARLGNRLRARISDQNDEFDVVIGADGANSSVARSMNMTDQGRILLGFALRRHVPGSAKADRVDLLLRNGPAATPGYGWVFDQGDNQLNLGIGIGVGSDRSRAKGARELLDRYQQDLVDRGVVKLGGGHQEMGGWLKMGLVGTRVATDGVYLVGDAAGLVNPLQGEGIAAALVSASLCASVVDRSGPDGAAAYRSAIHEHFGGFLSTGYLAQSIALGHPKVADLAMRSLVRAGSHSERIASAWGMFWNDLTQYSGPQPGSFGAWLALTAGMRLARATRARLSWDD</sequence>
<dbReference type="OrthoDB" id="9795712at2"/>